<reference evidence="2" key="1">
    <citation type="journal article" date="2019" name="Int. J. Syst. Evol. Microbiol.">
        <title>The Global Catalogue of Microorganisms (GCM) 10K type strain sequencing project: providing services to taxonomists for standard genome sequencing and annotation.</title>
        <authorList>
            <consortium name="The Broad Institute Genomics Platform"/>
            <consortium name="The Broad Institute Genome Sequencing Center for Infectious Disease"/>
            <person name="Wu L."/>
            <person name="Ma J."/>
        </authorList>
    </citation>
    <scope>NUCLEOTIDE SEQUENCE [LARGE SCALE GENOMIC DNA]</scope>
    <source>
        <strain evidence="2">KCTC 42282</strain>
    </source>
</reference>
<dbReference type="InterPro" id="IPR009050">
    <property type="entry name" value="Globin-like_sf"/>
</dbReference>
<dbReference type="CDD" id="cd08916">
    <property type="entry name" value="TrHb3_P"/>
    <property type="match status" value="1"/>
</dbReference>
<name>A0ABV7UNZ1_9HYPH</name>
<protein>
    <submittedName>
        <fullName evidence="1">Group III truncated hemoglobin</fullName>
    </submittedName>
</protein>
<keyword evidence="2" id="KW-1185">Reference proteome</keyword>
<dbReference type="InterPro" id="IPR012292">
    <property type="entry name" value="Globin/Proto"/>
</dbReference>
<evidence type="ECO:0000313" key="2">
    <source>
        <dbReference type="Proteomes" id="UP001595704"/>
    </source>
</evidence>
<dbReference type="SUPFAM" id="SSF46458">
    <property type="entry name" value="Globin-like"/>
    <property type="match status" value="1"/>
</dbReference>
<dbReference type="Gene3D" id="1.10.490.10">
    <property type="entry name" value="Globins"/>
    <property type="match status" value="1"/>
</dbReference>
<dbReference type="Proteomes" id="UP001595704">
    <property type="component" value="Unassembled WGS sequence"/>
</dbReference>
<dbReference type="RefSeq" id="WP_244643306.1">
    <property type="nucleotide sequence ID" value="NZ_BNCG01000062.1"/>
</dbReference>
<sequence>MIRAVVSRFYALARVDDIIGPVFRNAVADEQWQAHLDTITDFWSSMLLGSGRYHGRPMPKHLALTELGDVHFQRWLALFRFTVTELCPPDIAALFIERSERVGNSFRLNVHMHRGQNLVHLKPLERKDYRPPHAGGTN</sequence>
<evidence type="ECO:0000313" key="1">
    <source>
        <dbReference type="EMBL" id="MFC3640266.1"/>
    </source>
</evidence>
<comment type="caution">
    <text evidence="1">The sequence shown here is derived from an EMBL/GenBank/DDBJ whole genome shotgun (WGS) entry which is preliminary data.</text>
</comment>
<dbReference type="EMBL" id="JBHRYC010000145">
    <property type="protein sequence ID" value="MFC3640266.1"/>
    <property type="molecule type" value="Genomic_DNA"/>
</dbReference>
<accession>A0ABV7UNZ1</accession>
<gene>
    <name evidence="1" type="ORF">ACFONL_23335</name>
</gene>
<organism evidence="1 2">
    <name type="scientific">Camelimonas fluminis</name>
    <dbReference type="NCBI Taxonomy" id="1576911"/>
    <lineage>
        <taxon>Bacteria</taxon>
        <taxon>Pseudomonadati</taxon>
        <taxon>Pseudomonadota</taxon>
        <taxon>Alphaproteobacteria</taxon>
        <taxon>Hyphomicrobiales</taxon>
        <taxon>Chelatococcaceae</taxon>
        <taxon>Camelimonas</taxon>
    </lineage>
</organism>
<proteinExistence type="predicted"/>